<dbReference type="Proteomes" id="UP001153069">
    <property type="component" value="Unassembled WGS sequence"/>
</dbReference>
<evidence type="ECO:0000256" key="9">
    <source>
        <dbReference type="ARBA" id="ARBA00023136"/>
    </source>
</evidence>
<feature type="transmembrane region" description="Helical" evidence="10">
    <location>
        <begin position="378"/>
        <end position="397"/>
    </location>
</feature>
<keyword evidence="13" id="KW-1185">Reference proteome</keyword>
<evidence type="ECO:0000313" key="12">
    <source>
        <dbReference type="EMBL" id="CAB9496327.1"/>
    </source>
</evidence>
<feature type="transmembrane region" description="Helical" evidence="10">
    <location>
        <begin position="178"/>
        <end position="204"/>
    </location>
</feature>
<evidence type="ECO:0000313" key="13">
    <source>
        <dbReference type="Proteomes" id="UP001153069"/>
    </source>
</evidence>
<reference evidence="12" key="1">
    <citation type="submission" date="2020-06" db="EMBL/GenBank/DDBJ databases">
        <authorList>
            <consortium name="Plant Systems Biology data submission"/>
        </authorList>
    </citation>
    <scope>NUCLEOTIDE SEQUENCE</scope>
    <source>
        <strain evidence="12">D6</strain>
    </source>
</reference>
<keyword evidence="11" id="KW-0732">Signal</keyword>
<protein>
    <recommendedName>
        <fullName evidence="10">Alpha-1,3-glucosyltransferase</fullName>
        <ecNumber evidence="10">2.4.1.-</ecNumber>
    </recommendedName>
</protein>
<dbReference type="EC" id="2.4.1.-" evidence="10"/>
<feature type="transmembrane region" description="Helical" evidence="10">
    <location>
        <begin position="510"/>
        <end position="529"/>
    </location>
</feature>
<keyword evidence="6 10" id="KW-0812">Transmembrane</keyword>
<feature type="transmembrane region" description="Helical" evidence="10">
    <location>
        <begin position="248"/>
        <end position="266"/>
    </location>
</feature>
<dbReference type="Pfam" id="PF03155">
    <property type="entry name" value="Alg6_Alg8"/>
    <property type="match status" value="1"/>
</dbReference>
<dbReference type="GO" id="GO:0005789">
    <property type="term" value="C:endoplasmic reticulum membrane"/>
    <property type="evidence" value="ECO:0007669"/>
    <property type="project" value="UniProtKB-SubCell"/>
</dbReference>
<evidence type="ECO:0000256" key="10">
    <source>
        <dbReference type="RuleBase" id="RU363110"/>
    </source>
</evidence>
<comment type="caution">
    <text evidence="12">The sequence shown here is derived from an EMBL/GenBank/DDBJ whole genome shotgun (WGS) entry which is preliminary data.</text>
</comment>
<feature type="transmembrane region" description="Helical" evidence="10">
    <location>
        <begin position="216"/>
        <end position="236"/>
    </location>
</feature>
<comment type="similarity">
    <text evidence="3 10">Belongs to the ALG6/ALG8 glucosyltransferase family.</text>
</comment>
<accession>A0A9N8D4P9</accession>
<feature type="chain" id="PRO_5040450237" description="Alpha-1,3-glucosyltransferase" evidence="11">
    <location>
        <begin position="21"/>
        <end position="549"/>
    </location>
</feature>
<name>A0A9N8D4P9_9STRA</name>
<feature type="transmembrane region" description="Helical" evidence="10">
    <location>
        <begin position="417"/>
        <end position="437"/>
    </location>
</feature>
<dbReference type="PANTHER" id="PTHR12413:SF1">
    <property type="entry name" value="DOLICHYL PYROPHOSPHATE MAN9GLCNAC2 ALPHA-1,3-GLUCOSYLTRANSFERASE"/>
    <property type="match status" value="1"/>
</dbReference>
<evidence type="ECO:0000256" key="8">
    <source>
        <dbReference type="ARBA" id="ARBA00022989"/>
    </source>
</evidence>
<feature type="transmembrane region" description="Helical" evidence="10">
    <location>
        <begin position="337"/>
        <end position="357"/>
    </location>
</feature>
<feature type="signal peptide" evidence="11">
    <location>
        <begin position="1"/>
        <end position="20"/>
    </location>
</feature>
<feature type="transmembrane region" description="Helical" evidence="10">
    <location>
        <begin position="476"/>
        <end position="498"/>
    </location>
</feature>
<evidence type="ECO:0000256" key="4">
    <source>
        <dbReference type="ARBA" id="ARBA00022676"/>
    </source>
</evidence>
<keyword evidence="7 10" id="KW-0256">Endoplasmic reticulum</keyword>
<proteinExistence type="inferred from homology"/>
<keyword evidence="4 10" id="KW-0328">Glycosyltransferase</keyword>
<sequence length="549" mass="62166">MVSLHVLVVSLALFVRILVGYQHHSGEDNYHGSKRAYGGDYEAQRHWMELTWHLPIGDWYWYDLQYWGLDYPPLTAYVSYVCGALSEWLVGPGTVALFKSRRYEGDPTHKAFMRATVWVLDALIYFPAVFFILKVLWQLKRQESSSTNEFLIAVLVALLQPSIILIDHGHFQYNTVALGLSLWSLFFIAHPSFFLSCIYGSVFFSLALNFKQMTLYYAPVIFAYLLGRCLAFNNGSKIPLWQQGLERFAALGGTVIITFVQLWWPFLLYGPRDNLSLVEDGSRNALRTMLQRGTHVLRRIFPLERGLFEGKVSNLWCALDTKPINIRDRIPADVQPLAALAATFLLMMPSCIALFLIGRASEQRKEAATRQHAADLKSLLWGCTSCAFAFFLASFQVHEKSILLALAPASLLVWEDVVFCDWMAVVATWTMWPLLVVDRLQLPYVCTLIIFATAITQLRTTPLLQTITMKPTDGDWVAWCWKILCQLSLAAMLVLHALEMVVPVPSHLPDLFPVLWSIGGCALCCLAWLRTVGSLLTEGRSALQKPKND</sequence>
<dbReference type="OrthoDB" id="4983at2759"/>
<evidence type="ECO:0000256" key="3">
    <source>
        <dbReference type="ARBA" id="ARBA00008715"/>
    </source>
</evidence>
<evidence type="ECO:0000256" key="2">
    <source>
        <dbReference type="ARBA" id="ARBA00004922"/>
    </source>
</evidence>
<feature type="transmembrane region" description="Helical" evidence="10">
    <location>
        <begin position="77"/>
        <end position="98"/>
    </location>
</feature>
<evidence type="ECO:0000256" key="7">
    <source>
        <dbReference type="ARBA" id="ARBA00022824"/>
    </source>
</evidence>
<evidence type="ECO:0000256" key="5">
    <source>
        <dbReference type="ARBA" id="ARBA00022679"/>
    </source>
</evidence>
<feature type="transmembrane region" description="Helical" evidence="10">
    <location>
        <begin position="149"/>
        <end position="166"/>
    </location>
</feature>
<evidence type="ECO:0000256" key="1">
    <source>
        <dbReference type="ARBA" id="ARBA00004477"/>
    </source>
</evidence>
<evidence type="ECO:0000256" key="11">
    <source>
        <dbReference type="SAM" id="SignalP"/>
    </source>
</evidence>
<dbReference type="AlphaFoldDB" id="A0A9N8D4P9"/>
<organism evidence="12 13">
    <name type="scientific">Seminavis robusta</name>
    <dbReference type="NCBI Taxonomy" id="568900"/>
    <lineage>
        <taxon>Eukaryota</taxon>
        <taxon>Sar</taxon>
        <taxon>Stramenopiles</taxon>
        <taxon>Ochrophyta</taxon>
        <taxon>Bacillariophyta</taxon>
        <taxon>Bacillariophyceae</taxon>
        <taxon>Bacillariophycidae</taxon>
        <taxon>Naviculales</taxon>
        <taxon>Naviculaceae</taxon>
        <taxon>Seminavis</taxon>
    </lineage>
</organism>
<dbReference type="GO" id="GO:0042281">
    <property type="term" value="F:dolichyl pyrophosphate Man9GlcNAc2 alpha-1,3-glucosyltransferase activity"/>
    <property type="evidence" value="ECO:0007669"/>
    <property type="project" value="TreeGrafter"/>
</dbReference>
<keyword evidence="8 10" id="KW-1133">Transmembrane helix</keyword>
<gene>
    <name evidence="12" type="ORF">SEMRO_4_G003020.1</name>
</gene>
<comment type="subcellular location">
    <subcellularLocation>
        <location evidence="1 10">Endoplasmic reticulum membrane</location>
        <topology evidence="1 10">Multi-pass membrane protein</topology>
    </subcellularLocation>
</comment>
<keyword evidence="5 10" id="KW-0808">Transferase</keyword>
<comment type="pathway">
    <text evidence="2 10">Protein modification; protein glycosylation.</text>
</comment>
<evidence type="ECO:0000256" key="6">
    <source>
        <dbReference type="ARBA" id="ARBA00022692"/>
    </source>
</evidence>
<feature type="transmembrane region" description="Helical" evidence="10">
    <location>
        <begin position="444"/>
        <end position="464"/>
    </location>
</feature>
<keyword evidence="9 10" id="KW-0472">Membrane</keyword>
<dbReference type="InterPro" id="IPR004856">
    <property type="entry name" value="Glyco_trans_ALG6/ALG8"/>
</dbReference>
<dbReference type="PANTHER" id="PTHR12413">
    <property type="entry name" value="DOLICHYL GLYCOSYLTRANSFERASE"/>
    <property type="match status" value="1"/>
</dbReference>
<dbReference type="EMBL" id="CAICTM010000004">
    <property type="protein sequence ID" value="CAB9496327.1"/>
    <property type="molecule type" value="Genomic_DNA"/>
</dbReference>
<feature type="transmembrane region" description="Helical" evidence="10">
    <location>
        <begin position="118"/>
        <end position="137"/>
    </location>
</feature>